<reference evidence="1 2" key="1">
    <citation type="journal article" date="2021" name="Commun. Biol.">
        <title>The genome of Shorea leprosula (Dipterocarpaceae) highlights the ecological relevance of drought in aseasonal tropical rainforests.</title>
        <authorList>
            <person name="Ng K.K.S."/>
            <person name="Kobayashi M.J."/>
            <person name="Fawcett J.A."/>
            <person name="Hatakeyama M."/>
            <person name="Paape T."/>
            <person name="Ng C.H."/>
            <person name="Ang C.C."/>
            <person name="Tnah L.H."/>
            <person name="Lee C.T."/>
            <person name="Nishiyama T."/>
            <person name="Sese J."/>
            <person name="O'Brien M.J."/>
            <person name="Copetti D."/>
            <person name="Mohd Noor M.I."/>
            <person name="Ong R.C."/>
            <person name="Putra M."/>
            <person name="Sireger I.Z."/>
            <person name="Indrioko S."/>
            <person name="Kosugi Y."/>
            <person name="Izuno A."/>
            <person name="Isagi Y."/>
            <person name="Lee S.L."/>
            <person name="Shimizu K.K."/>
        </authorList>
    </citation>
    <scope>NUCLEOTIDE SEQUENCE [LARGE SCALE GENOMIC DNA]</scope>
    <source>
        <strain evidence="1">214</strain>
    </source>
</reference>
<dbReference type="AlphaFoldDB" id="A0AAV5J4F1"/>
<accession>A0AAV5J4F1</accession>
<comment type="caution">
    <text evidence="1">The sequence shown here is derived from an EMBL/GenBank/DDBJ whole genome shotgun (WGS) entry which is preliminary data.</text>
</comment>
<protein>
    <submittedName>
        <fullName evidence="1">Uncharacterized protein</fullName>
    </submittedName>
</protein>
<evidence type="ECO:0000313" key="1">
    <source>
        <dbReference type="EMBL" id="GKV05832.1"/>
    </source>
</evidence>
<organism evidence="1 2">
    <name type="scientific">Rubroshorea leprosula</name>
    <dbReference type="NCBI Taxonomy" id="152421"/>
    <lineage>
        <taxon>Eukaryota</taxon>
        <taxon>Viridiplantae</taxon>
        <taxon>Streptophyta</taxon>
        <taxon>Embryophyta</taxon>
        <taxon>Tracheophyta</taxon>
        <taxon>Spermatophyta</taxon>
        <taxon>Magnoliopsida</taxon>
        <taxon>eudicotyledons</taxon>
        <taxon>Gunneridae</taxon>
        <taxon>Pentapetalae</taxon>
        <taxon>rosids</taxon>
        <taxon>malvids</taxon>
        <taxon>Malvales</taxon>
        <taxon>Dipterocarpaceae</taxon>
        <taxon>Rubroshorea</taxon>
    </lineage>
</organism>
<dbReference type="Proteomes" id="UP001054252">
    <property type="component" value="Unassembled WGS sequence"/>
</dbReference>
<gene>
    <name evidence="1" type="ORF">SLEP1_g17796</name>
</gene>
<dbReference type="EMBL" id="BPVZ01000024">
    <property type="protein sequence ID" value="GKV05832.1"/>
    <property type="molecule type" value="Genomic_DNA"/>
</dbReference>
<keyword evidence="2" id="KW-1185">Reference proteome</keyword>
<name>A0AAV5J4F1_9ROSI</name>
<evidence type="ECO:0000313" key="2">
    <source>
        <dbReference type="Proteomes" id="UP001054252"/>
    </source>
</evidence>
<proteinExistence type="predicted"/>
<sequence length="94" mass="10230">MEQAQKEKSSTSHLLAPLKQPHKVLKRKIESIGCEAVTEETGSVLPPNRETAVVDSAPIKELDLPIFVDGSVATVDLENFMQQLSTLNGAFPTK</sequence>